<feature type="non-terminal residue" evidence="2">
    <location>
        <position position="1"/>
    </location>
</feature>
<sequence length="196" mass="20718">RPRPHHPLGPRVVRSLLPTFRKLRAVVAAVLPHRESGTPFACVPAESGRDRDYSVEAAPGLLSGHVPGKAPVPVAGQPVRRHPDSDSRVRAAPSKRGLSATDAATKAQLWFHPTSSAKSNKAGQVQACRARGKMEAIVKAIQQFGDDHIRHRALGCLERGREVVQEVSGGDIVGVCCVGTAAEGAATEYAGDFSAD</sequence>
<organism evidence="2 3">
    <name type="scientific">Beta vulgaris subsp. vulgaris</name>
    <name type="common">Beet</name>
    <dbReference type="NCBI Taxonomy" id="3555"/>
    <lineage>
        <taxon>Eukaryota</taxon>
        <taxon>Viridiplantae</taxon>
        <taxon>Streptophyta</taxon>
        <taxon>Embryophyta</taxon>
        <taxon>Tracheophyta</taxon>
        <taxon>Spermatophyta</taxon>
        <taxon>Magnoliopsida</taxon>
        <taxon>eudicotyledons</taxon>
        <taxon>Gunneridae</taxon>
        <taxon>Pentapetalae</taxon>
        <taxon>Caryophyllales</taxon>
        <taxon>Chenopodiaceae</taxon>
        <taxon>Betoideae</taxon>
        <taxon>Beta</taxon>
    </lineage>
</organism>
<evidence type="ECO:0000313" key="3">
    <source>
        <dbReference type="Proteomes" id="UP000035740"/>
    </source>
</evidence>
<feature type="non-terminal residue" evidence="2">
    <location>
        <position position="196"/>
    </location>
</feature>
<dbReference type="EMBL" id="KQ108857">
    <property type="protein sequence ID" value="KMS65424.1"/>
    <property type="molecule type" value="Genomic_DNA"/>
</dbReference>
<evidence type="ECO:0000256" key="1">
    <source>
        <dbReference type="SAM" id="MobiDB-lite"/>
    </source>
</evidence>
<dbReference type="Proteomes" id="UP000035740">
    <property type="component" value="Unassembled WGS sequence"/>
</dbReference>
<evidence type="ECO:0000313" key="2">
    <source>
        <dbReference type="EMBL" id="KMS65424.1"/>
    </source>
</evidence>
<name>A0A0J7YPG0_BETVV</name>
<dbReference type="AlphaFoldDB" id="A0A0J7YPG0"/>
<keyword evidence="3" id="KW-1185">Reference proteome</keyword>
<protein>
    <submittedName>
        <fullName evidence="2">Uncharacterized protein</fullName>
    </submittedName>
</protein>
<feature type="region of interest" description="Disordered" evidence="1">
    <location>
        <begin position="60"/>
        <end position="98"/>
    </location>
</feature>
<accession>A0A0J7YPG0</accession>
<proteinExistence type="predicted"/>
<gene>
    <name evidence="2" type="ORF">BVRB_036130</name>
</gene>
<reference evidence="2 3" key="1">
    <citation type="journal article" date="2014" name="Nature">
        <title>The genome of the recently domesticated crop plant sugar beet (Beta vulgaris).</title>
        <authorList>
            <person name="Dohm J.C."/>
            <person name="Minoche A.E."/>
            <person name="Holtgrawe D."/>
            <person name="Capella-Gutierrez S."/>
            <person name="Zakrzewski F."/>
            <person name="Tafer H."/>
            <person name="Rupp O."/>
            <person name="Sorensen T.R."/>
            <person name="Stracke R."/>
            <person name="Reinhardt R."/>
            <person name="Goesmann A."/>
            <person name="Kraft T."/>
            <person name="Schulz B."/>
            <person name="Stadler P.F."/>
            <person name="Schmidt T."/>
            <person name="Gabaldon T."/>
            <person name="Lehrach H."/>
            <person name="Weisshaar B."/>
            <person name="Himmelbauer H."/>
        </authorList>
    </citation>
    <scope>NUCLEOTIDE SEQUENCE [LARGE SCALE GENOMIC DNA]</scope>
    <source>
        <tissue evidence="2">Taproot</tissue>
    </source>
</reference>
<dbReference type="Gramene" id="KMS65424">
    <property type="protein sequence ID" value="KMS65424"/>
    <property type="gene ID" value="BVRB_036130"/>
</dbReference>